<dbReference type="AlphaFoldDB" id="A0A0F9ADA7"/>
<comment type="caution">
    <text evidence="1">The sequence shown here is derived from an EMBL/GenBank/DDBJ whole genome shotgun (WGS) entry which is preliminary data.</text>
</comment>
<gene>
    <name evidence="1" type="ORF">LCGC14_2863560</name>
</gene>
<accession>A0A0F9ADA7</accession>
<dbReference type="EMBL" id="LAZR01055402">
    <property type="protein sequence ID" value="KKK76444.1"/>
    <property type="molecule type" value="Genomic_DNA"/>
</dbReference>
<organism evidence="1">
    <name type="scientific">marine sediment metagenome</name>
    <dbReference type="NCBI Taxonomy" id="412755"/>
    <lineage>
        <taxon>unclassified sequences</taxon>
        <taxon>metagenomes</taxon>
        <taxon>ecological metagenomes</taxon>
    </lineage>
</organism>
<evidence type="ECO:0000313" key="1">
    <source>
        <dbReference type="EMBL" id="KKK76444.1"/>
    </source>
</evidence>
<evidence type="ECO:0008006" key="2">
    <source>
        <dbReference type="Google" id="ProtNLM"/>
    </source>
</evidence>
<proteinExistence type="predicted"/>
<sequence>VYRTSGDFYFKARAGYLYEEVELIFASNSYDTKYDHGFAGSLGGGIGFGSIKLEAEYNYLESGINFISLGAHYEF</sequence>
<protein>
    <recommendedName>
        <fullName evidence="2">Outer membrane protein beta-barrel domain-containing protein</fullName>
    </recommendedName>
</protein>
<name>A0A0F9ADA7_9ZZZZ</name>
<reference evidence="1" key="1">
    <citation type="journal article" date="2015" name="Nature">
        <title>Complex archaea that bridge the gap between prokaryotes and eukaryotes.</title>
        <authorList>
            <person name="Spang A."/>
            <person name="Saw J.H."/>
            <person name="Jorgensen S.L."/>
            <person name="Zaremba-Niedzwiedzka K."/>
            <person name="Martijn J."/>
            <person name="Lind A.E."/>
            <person name="van Eijk R."/>
            <person name="Schleper C."/>
            <person name="Guy L."/>
            <person name="Ettema T.J."/>
        </authorList>
    </citation>
    <scope>NUCLEOTIDE SEQUENCE</scope>
</reference>
<feature type="non-terminal residue" evidence="1">
    <location>
        <position position="1"/>
    </location>
</feature>